<sequence length="541" mass="59614">MGGDGIVGPVRARQQQVKEDSFQRGKEIQEAILLEEAALGEEQRHLRLLRTVGEEERLRQMRSEEEDERRKLQGCRSRRLEVRPEPEKEALARARNSDQPDPRPMGAETDARTSPGMLADERLRTLDEEMRKQEMWNEHLRCRPPEERWRGLEEEKLLFEEWYEDRARQAAGGWNTSGSMYPFEGPSYRAIVGSASGFTSEETLRTVHSPESVHPTVPEHLLRVRDLAAAANRFLEATPGTPPAQTGEPPAGTFKIYRPTRPPPKISSLRQQVTSRAGKAAAQPRRSESCGDAANQEEEADGTPTASRLSGTQVLHGADVGAGAVSAMGRRGVSLSDMREMPRAFSDSDSGSESDSDGGPLPDLKEWTASGKPRRGLQVVRREDSNARGAGRVKPGEAYLARRRQAMTGDEGREEGYGQVSADGGLTDNSGDVASTDRREDKAEVRDPLRKGKRRSEVAASVFQSQARNSIQMAAAKDPGRRSPRRDKAGQGKAQTSGATILRDGMQPGENTSPLATNRKAGWTRSPILSVTRELARDARK</sequence>
<evidence type="ECO:0000313" key="2">
    <source>
        <dbReference type="EMBL" id="KAK3277862.1"/>
    </source>
</evidence>
<dbReference type="EMBL" id="LGRX02005823">
    <property type="protein sequence ID" value="KAK3277862.1"/>
    <property type="molecule type" value="Genomic_DNA"/>
</dbReference>
<feature type="compositionally biased region" description="Basic and acidic residues" evidence="1">
    <location>
        <begin position="478"/>
        <end position="490"/>
    </location>
</feature>
<feature type="compositionally biased region" description="Basic and acidic residues" evidence="1">
    <location>
        <begin position="435"/>
        <end position="450"/>
    </location>
</feature>
<dbReference type="Proteomes" id="UP001190700">
    <property type="component" value="Unassembled WGS sequence"/>
</dbReference>
<reference evidence="2 3" key="1">
    <citation type="journal article" date="2015" name="Genome Biol. Evol.">
        <title>Comparative Genomics of a Bacterivorous Green Alga Reveals Evolutionary Causalities and Consequences of Phago-Mixotrophic Mode of Nutrition.</title>
        <authorList>
            <person name="Burns J.A."/>
            <person name="Paasch A."/>
            <person name="Narechania A."/>
            <person name="Kim E."/>
        </authorList>
    </citation>
    <scope>NUCLEOTIDE SEQUENCE [LARGE SCALE GENOMIC DNA]</scope>
    <source>
        <strain evidence="2 3">PLY_AMNH</strain>
    </source>
</reference>
<evidence type="ECO:0000256" key="1">
    <source>
        <dbReference type="SAM" id="MobiDB-lite"/>
    </source>
</evidence>
<feature type="region of interest" description="Disordered" evidence="1">
    <location>
        <begin position="1"/>
        <end position="22"/>
    </location>
</feature>
<keyword evidence="3" id="KW-1185">Reference proteome</keyword>
<name>A0AAE0LAG9_9CHLO</name>
<gene>
    <name evidence="2" type="ORF">CYMTET_14158</name>
</gene>
<proteinExistence type="predicted"/>
<feature type="region of interest" description="Disordered" evidence="1">
    <location>
        <begin position="56"/>
        <end position="119"/>
    </location>
</feature>
<protein>
    <submittedName>
        <fullName evidence="2">Uncharacterized protein</fullName>
    </submittedName>
</protein>
<feature type="compositionally biased region" description="Basic and acidic residues" evidence="1">
    <location>
        <begin position="56"/>
        <end position="71"/>
    </location>
</feature>
<feature type="compositionally biased region" description="Polar residues" evidence="1">
    <location>
        <begin position="304"/>
        <end position="313"/>
    </location>
</feature>
<comment type="caution">
    <text evidence="2">The sequence shown here is derived from an EMBL/GenBank/DDBJ whole genome shotgun (WGS) entry which is preliminary data.</text>
</comment>
<feature type="region of interest" description="Disordered" evidence="1">
    <location>
        <begin position="236"/>
        <end position="524"/>
    </location>
</feature>
<feature type="compositionally biased region" description="Basic and acidic residues" evidence="1">
    <location>
        <begin position="78"/>
        <end position="101"/>
    </location>
</feature>
<feature type="compositionally biased region" description="Polar residues" evidence="1">
    <location>
        <begin position="462"/>
        <end position="472"/>
    </location>
</feature>
<dbReference type="AlphaFoldDB" id="A0AAE0LAG9"/>
<accession>A0AAE0LAG9</accession>
<evidence type="ECO:0000313" key="3">
    <source>
        <dbReference type="Proteomes" id="UP001190700"/>
    </source>
</evidence>
<organism evidence="2 3">
    <name type="scientific">Cymbomonas tetramitiformis</name>
    <dbReference type="NCBI Taxonomy" id="36881"/>
    <lineage>
        <taxon>Eukaryota</taxon>
        <taxon>Viridiplantae</taxon>
        <taxon>Chlorophyta</taxon>
        <taxon>Pyramimonadophyceae</taxon>
        <taxon>Pyramimonadales</taxon>
        <taxon>Pyramimonadaceae</taxon>
        <taxon>Cymbomonas</taxon>
    </lineage>
</organism>